<evidence type="ECO:0000256" key="1">
    <source>
        <dbReference type="ARBA" id="ARBA00004496"/>
    </source>
</evidence>
<keyword evidence="5" id="KW-1015">Disulfide bond</keyword>
<reference evidence="8" key="3">
    <citation type="submission" date="2025-09" db="UniProtKB">
        <authorList>
            <consortium name="Ensembl"/>
        </authorList>
    </citation>
    <scope>IDENTIFICATION</scope>
</reference>
<sequence length="136" mass="15153">MRRIVIQSAEFSHSGVYTCDAIDDIIRFNFYLVHMCCLNAPTLPPEVERSKSIEAGSPIILQCELSDPSAQVFWYKDGAKLLPQSGLDIQSDSTKRTLVVQKAEFFHSGVYSCKTKGAAVQFSVEVKGDLVLFWST</sequence>
<evidence type="ECO:0000256" key="3">
    <source>
        <dbReference type="ARBA" id="ARBA00022553"/>
    </source>
</evidence>
<dbReference type="Proteomes" id="UP001501920">
    <property type="component" value="Chromosome 6"/>
</dbReference>
<keyword evidence="3" id="KW-0597">Phosphoprotein</keyword>
<dbReference type="SMART" id="SM00408">
    <property type="entry name" value="IGc2"/>
    <property type="match status" value="1"/>
</dbReference>
<dbReference type="GeneTree" id="ENSGT00940000177886"/>
<organism evidence="8 9">
    <name type="scientific">Pygocentrus nattereri</name>
    <name type="common">Red-bellied piranha</name>
    <dbReference type="NCBI Taxonomy" id="42514"/>
    <lineage>
        <taxon>Eukaryota</taxon>
        <taxon>Metazoa</taxon>
        <taxon>Chordata</taxon>
        <taxon>Craniata</taxon>
        <taxon>Vertebrata</taxon>
        <taxon>Euteleostomi</taxon>
        <taxon>Actinopterygii</taxon>
        <taxon>Neopterygii</taxon>
        <taxon>Teleostei</taxon>
        <taxon>Ostariophysi</taxon>
        <taxon>Characiformes</taxon>
        <taxon>Characoidei</taxon>
        <taxon>Pygocentrus</taxon>
    </lineage>
</organism>
<accession>A0AAR2LT89</accession>
<evidence type="ECO:0000259" key="7">
    <source>
        <dbReference type="PROSITE" id="PS50835"/>
    </source>
</evidence>
<dbReference type="AlphaFoldDB" id="A0AAR2LT89"/>
<dbReference type="InterPro" id="IPR052385">
    <property type="entry name" value="Obscurin/Obscurin-like_Reg"/>
</dbReference>
<keyword evidence="2" id="KW-0963">Cytoplasm</keyword>
<dbReference type="InterPro" id="IPR036179">
    <property type="entry name" value="Ig-like_dom_sf"/>
</dbReference>
<evidence type="ECO:0000256" key="2">
    <source>
        <dbReference type="ARBA" id="ARBA00022490"/>
    </source>
</evidence>
<dbReference type="Pfam" id="PF13927">
    <property type="entry name" value="Ig_3"/>
    <property type="match status" value="1"/>
</dbReference>
<comment type="subcellular location">
    <subcellularLocation>
        <location evidence="1">Cytoplasm</location>
    </subcellularLocation>
</comment>
<evidence type="ECO:0000313" key="8">
    <source>
        <dbReference type="Ensembl" id="ENSPNAP00000077526.1"/>
    </source>
</evidence>
<proteinExistence type="predicted"/>
<dbReference type="SUPFAM" id="SSF48726">
    <property type="entry name" value="Immunoglobulin"/>
    <property type="match status" value="1"/>
</dbReference>
<dbReference type="InterPro" id="IPR003598">
    <property type="entry name" value="Ig_sub2"/>
</dbReference>
<reference evidence="8" key="2">
    <citation type="submission" date="2025-08" db="UniProtKB">
        <authorList>
            <consortium name="Ensembl"/>
        </authorList>
    </citation>
    <scope>IDENTIFICATION</scope>
</reference>
<evidence type="ECO:0000313" key="9">
    <source>
        <dbReference type="Proteomes" id="UP001501920"/>
    </source>
</evidence>
<dbReference type="PANTHER" id="PTHR35971:SF5">
    <property type="entry name" value="OBSCURIN LIKE CYTOSKELETAL ADAPTOR 1"/>
    <property type="match status" value="1"/>
</dbReference>
<dbReference type="FunFam" id="2.60.40.10:FF:000211">
    <property type="entry name" value="Obscurin-like protein 1"/>
    <property type="match status" value="1"/>
</dbReference>
<dbReference type="GO" id="GO:0005737">
    <property type="term" value="C:cytoplasm"/>
    <property type="evidence" value="ECO:0007669"/>
    <property type="project" value="UniProtKB-SubCell"/>
</dbReference>
<keyword evidence="6" id="KW-0393">Immunoglobulin domain</keyword>
<dbReference type="InterPro" id="IPR007110">
    <property type="entry name" value="Ig-like_dom"/>
</dbReference>
<dbReference type="PANTHER" id="PTHR35971">
    <property type="entry name" value="SI:DKEY-31G6.6"/>
    <property type="match status" value="1"/>
</dbReference>
<evidence type="ECO:0000256" key="5">
    <source>
        <dbReference type="ARBA" id="ARBA00023157"/>
    </source>
</evidence>
<reference evidence="8 9" key="1">
    <citation type="submission" date="2020-10" db="EMBL/GenBank/DDBJ databases">
        <title>Pygocentrus nattereri (red-bellied piranha) genome, fPygNat1, primary haplotype.</title>
        <authorList>
            <person name="Myers G."/>
            <person name="Meyer A."/>
            <person name="Karagic N."/>
            <person name="Pippel M."/>
            <person name="Winkler S."/>
            <person name="Tracey A."/>
            <person name="Wood J."/>
            <person name="Formenti G."/>
            <person name="Howe K."/>
            <person name="Fedrigo O."/>
            <person name="Jarvis E.D."/>
        </authorList>
    </citation>
    <scope>NUCLEOTIDE SEQUENCE [LARGE SCALE GENOMIC DNA]</scope>
</reference>
<evidence type="ECO:0000256" key="6">
    <source>
        <dbReference type="ARBA" id="ARBA00023319"/>
    </source>
</evidence>
<feature type="domain" description="Ig-like" evidence="7">
    <location>
        <begin position="41"/>
        <end position="125"/>
    </location>
</feature>
<dbReference type="InterPro" id="IPR003599">
    <property type="entry name" value="Ig_sub"/>
</dbReference>
<dbReference type="PROSITE" id="PS50835">
    <property type="entry name" value="IG_LIKE"/>
    <property type="match status" value="1"/>
</dbReference>
<protein>
    <recommendedName>
        <fullName evidence="7">Ig-like domain-containing protein</fullName>
    </recommendedName>
</protein>
<keyword evidence="4" id="KW-0677">Repeat</keyword>
<dbReference type="Gene3D" id="2.60.40.10">
    <property type="entry name" value="Immunoglobulins"/>
    <property type="match status" value="1"/>
</dbReference>
<evidence type="ECO:0000256" key="4">
    <source>
        <dbReference type="ARBA" id="ARBA00022737"/>
    </source>
</evidence>
<dbReference type="SMART" id="SM00409">
    <property type="entry name" value="IG"/>
    <property type="match status" value="1"/>
</dbReference>
<keyword evidence="9" id="KW-1185">Reference proteome</keyword>
<dbReference type="InterPro" id="IPR013783">
    <property type="entry name" value="Ig-like_fold"/>
</dbReference>
<dbReference type="Ensembl" id="ENSPNAT00000062552.1">
    <property type="protein sequence ID" value="ENSPNAP00000077526.1"/>
    <property type="gene ID" value="ENSPNAG00000031403.1"/>
</dbReference>
<name>A0AAR2LT89_PYGNA</name>